<dbReference type="Proteomes" id="UP000029590">
    <property type="component" value="Unassembled WGS sequence"/>
</dbReference>
<feature type="region of interest" description="Disordered" evidence="1">
    <location>
        <begin position="193"/>
        <end position="219"/>
    </location>
</feature>
<dbReference type="PROSITE" id="PS51257">
    <property type="entry name" value="PROKAR_LIPOPROTEIN"/>
    <property type="match status" value="1"/>
</dbReference>
<protein>
    <recommendedName>
        <fullName evidence="5">Lipoprotein</fullName>
    </recommendedName>
</protein>
<name>A0AAW3F2I4_BURGA</name>
<dbReference type="KEGG" id="bgo:BM43_5169"/>
<evidence type="ECO:0000256" key="2">
    <source>
        <dbReference type="SAM" id="SignalP"/>
    </source>
</evidence>
<comment type="caution">
    <text evidence="3">The sequence shown here is derived from an EMBL/GenBank/DDBJ whole genome shotgun (WGS) entry which is preliminary data.</text>
</comment>
<dbReference type="AlphaFoldDB" id="A0AAW3F2I4"/>
<evidence type="ECO:0000313" key="3">
    <source>
        <dbReference type="EMBL" id="KGC14943.1"/>
    </source>
</evidence>
<accession>A0AAW3F2I4</accession>
<feature type="chain" id="PRO_5043722100" description="Lipoprotein" evidence="2">
    <location>
        <begin position="20"/>
        <end position="219"/>
    </location>
</feature>
<dbReference type="RefSeq" id="WP_052710561.1">
    <property type="nucleotide sequence ID" value="NZ_CADEVY010000002.1"/>
</dbReference>
<reference evidence="3 4" key="1">
    <citation type="submission" date="2014-04" db="EMBL/GenBank/DDBJ databases">
        <authorList>
            <person name="Bishop-Lilly K.A."/>
            <person name="Broomall S.M."/>
            <person name="Chain P.S."/>
            <person name="Chertkov O."/>
            <person name="Coyne S.R."/>
            <person name="Daligault H.E."/>
            <person name="Davenport K.W."/>
            <person name="Erkkila T."/>
            <person name="Frey K.G."/>
            <person name="Gibbons H.S."/>
            <person name="Gu W."/>
            <person name="Jaissle J."/>
            <person name="Johnson S.L."/>
            <person name="Koroleva G.I."/>
            <person name="Ladner J.T."/>
            <person name="Lo C.-C."/>
            <person name="Minogue T.D."/>
            <person name="Munk C."/>
            <person name="Palacios G.F."/>
            <person name="Redden C.L."/>
            <person name="Rosenzweig C.N."/>
            <person name="Scholz M.B."/>
            <person name="Teshima H."/>
            <person name="Xu Y."/>
        </authorList>
    </citation>
    <scope>NUCLEOTIDE SEQUENCE [LARGE SCALE GENOMIC DNA]</scope>
    <source>
        <strain evidence="4">gladioli</strain>
    </source>
</reference>
<sequence length="219" mass="22937">MRAGPAVLLGAALASLVLAACANQNPNERITGTGGGMIRYSSRQVTVDLTPAERARLEKVRHHGFARATPDHAIEAVAAALKAEAYSPVTSDVESGIVEGGRSKVLIAKWHEVLRGALKQKFGALPAKPDHQYTTALVSVRADGHGGAEVRARFENTVYDSNGDSKTWTLTDAASYDDFFKLVGAALDGEPIGKAAESAGTTEAPRPTTIAPPPAATRP</sequence>
<feature type="signal peptide" evidence="2">
    <location>
        <begin position="1"/>
        <end position="19"/>
    </location>
</feature>
<evidence type="ECO:0008006" key="5">
    <source>
        <dbReference type="Google" id="ProtNLM"/>
    </source>
</evidence>
<feature type="compositionally biased region" description="Pro residues" evidence="1">
    <location>
        <begin position="210"/>
        <end position="219"/>
    </location>
</feature>
<evidence type="ECO:0000313" key="4">
    <source>
        <dbReference type="Proteomes" id="UP000029590"/>
    </source>
</evidence>
<dbReference type="EMBL" id="JPGG01000016">
    <property type="protein sequence ID" value="KGC14943.1"/>
    <property type="molecule type" value="Genomic_DNA"/>
</dbReference>
<organism evidence="3 4">
    <name type="scientific">Burkholderia gladioli</name>
    <name type="common">Pseudomonas marginata</name>
    <name type="synonym">Phytomonas marginata</name>
    <dbReference type="NCBI Taxonomy" id="28095"/>
    <lineage>
        <taxon>Bacteria</taxon>
        <taxon>Pseudomonadati</taxon>
        <taxon>Pseudomonadota</taxon>
        <taxon>Betaproteobacteria</taxon>
        <taxon>Burkholderiales</taxon>
        <taxon>Burkholderiaceae</taxon>
        <taxon>Burkholderia</taxon>
    </lineage>
</organism>
<keyword evidence="2" id="KW-0732">Signal</keyword>
<proteinExistence type="predicted"/>
<gene>
    <name evidence="3" type="ORF">DM48_2597</name>
</gene>
<evidence type="ECO:0000256" key="1">
    <source>
        <dbReference type="SAM" id="MobiDB-lite"/>
    </source>
</evidence>